<dbReference type="Proteomes" id="UP000051487">
    <property type="component" value="Unassembled WGS sequence"/>
</dbReference>
<organism evidence="2 3">
    <name type="scientific">Aspergillus lentulus</name>
    <dbReference type="NCBI Taxonomy" id="293939"/>
    <lineage>
        <taxon>Eukaryota</taxon>
        <taxon>Fungi</taxon>
        <taxon>Dikarya</taxon>
        <taxon>Ascomycota</taxon>
        <taxon>Pezizomycotina</taxon>
        <taxon>Eurotiomycetes</taxon>
        <taxon>Eurotiomycetidae</taxon>
        <taxon>Eurotiales</taxon>
        <taxon>Aspergillaceae</taxon>
        <taxon>Aspergillus</taxon>
        <taxon>Aspergillus subgen. Fumigati</taxon>
    </lineage>
</organism>
<reference evidence="2 3" key="1">
    <citation type="submission" date="2015-11" db="EMBL/GenBank/DDBJ databases">
        <title>Aspergillus lentulus strain IFM 54703T.</title>
        <authorList>
            <person name="Kusuya Y."/>
            <person name="Sakai K."/>
            <person name="Kamei K."/>
            <person name="Takahashi H."/>
            <person name="Yaguchi T."/>
        </authorList>
    </citation>
    <scope>NUCLEOTIDE SEQUENCE [LARGE SCALE GENOMIC DNA]</scope>
    <source>
        <strain evidence="2 3">IFM 54703</strain>
    </source>
</reference>
<evidence type="ECO:0000256" key="1">
    <source>
        <dbReference type="SAM" id="MobiDB-lite"/>
    </source>
</evidence>
<gene>
    <name evidence="2" type="ORF">ALT_0036</name>
</gene>
<dbReference type="AlphaFoldDB" id="A0AAN4T671"/>
<proteinExistence type="predicted"/>
<protein>
    <submittedName>
        <fullName evidence="2">Uncharacterized protein</fullName>
    </submittedName>
</protein>
<dbReference type="EMBL" id="BCLY01000001">
    <property type="protein sequence ID" value="GAQ02715.1"/>
    <property type="molecule type" value="Genomic_DNA"/>
</dbReference>
<evidence type="ECO:0000313" key="3">
    <source>
        <dbReference type="Proteomes" id="UP000051487"/>
    </source>
</evidence>
<feature type="region of interest" description="Disordered" evidence="1">
    <location>
        <begin position="123"/>
        <end position="146"/>
    </location>
</feature>
<accession>A0AAN4T671</accession>
<sequence length="146" mass="17138">MGLEQAIADVPHDERVAELFTPYLGVRFVKDDNNYFWAPDTESKLLWFGVRVLLCDTNVDWFEWEDEAFDDKEEGIPQLDSNGQPTGNMLPIEEVYEDFFGDDSRPFWVRFHKRYVFMVKYSDNNSRTSPDEKSMAGSTSYRHDES</sequence>
<name>A0AAN4T671_ASPLE</name>
<comment type="caution">
    <text evidence="2">The sequence shown here is derived from an EMBL/GenBank/DDBJ whole genome shotgun (WGS) entry which is preliminary data.</text>
</comment>
<evidence type="ECO:0000313" key="2">
    <source>
        <dbReference type="EMBL" id="GAQ02715.1"/>
    </source>
</evidence>